<dbReference type="EMBL" id="QXFI01000017">
    <property type="protein sequence ID" value="RIV45570.1"/>
    <property type="molecule type" value="Genomic_DNA"/>
</dbReference>
<dbReference type="AlphaFoldDB" id="A0A3A1NJ10"/>
<dbReference type="EMBL" id="VNWK01000017">
    <property type="protein sequence ID" value="TXJ97414.1"/>
    <property type="molecule type" value="Genomic_DNA"/>
</dbReference>
<dbReference type="OrthoDB" id="1524444at2"/>
<dbReference type="PROSITE" id="PS51257">
    <property type="entry name" value="PROKAR_LIPOPROTEIN"/>
    <property type="match status" value="1"/>
</dbReference>
<evidence type="ECO:0000313" key="4">
    <source>
        <dbReference type="Proteomes" id="UP000321621"/>
    </source>
</evidence>
<dbReference type="Proteomes" id="UP000266691">
    <property type="component" value="Unassembled WGS sequence"/>
</dbReference>
<sequence length="192" mass="20941">MNKFSTILGAVLIMFTVACEGPQGPPGYDGLDGLDGLDGQDGIQGQVVEVEGVNFDYDAGSNLFSTLITFSDITNFEVFESDAVLVYRHDGVIDLTDGSTADAWSQLPQNFFLPGGTMQYVFAHTFVDLELFIDGNFDLSTLDTGFTDNQIFRIVFVPSEYATSSKLDTSNIENVMSALGIKEDKVMKLDLN</sequence>
<keyword evidence="1" id="KW-0176">Collagen</keyword>
<reference evidence="1 3" key="1">
    <citation type="submission" date="2018-08" db="EMBL/GenBank/DDBJ databases">
        <title>Proposal of Muricauda 72 sp.nov. and Muricauda NH166 sp.nov., isolated from seawater.</title>
        <authorList>
            <person name="Cheng H."/>
            <person name="Wu Y.-H."/>
            <person name="Guo L.-L."/>
            <person name="Xu X.-W."/>
        </authorList>
    </citation>
    <scope>NUCLEOTIDE SEQUENCE [LARGE SCALE GENOMIC DNA]</scope>
    <source>
        <strain evidence="1 3">72</strain>
    </source>
</reference>
<dbReference type="Proteomes" id="UP000321621">
    <property type="component" value="Unassembled WGS sequence"/>
</dbReference>
<name>A0A3A1NJ10_9FLAO</name>
<proteinExistence type="predicted"/>
<evidence type="ECO:0000313" key="2">
    <source>
        <dbReference type="EMBL" id="TXJ97414.1"/>
    </source>
</evidence>
<comment type="caution">
    <text evidence="1">The sequence shown here is derived from an EMBL/GenBank/DDBJ whole genome shotgun (WGS) entry which is preliminary data.</text>
</comment>
<organism evidence="1 3">
    <name type="scientific">Flagellimonas pelagia</name>
    <dbReference type="NCBI Taxonomy" id="2306998"/>
    <lineage>
        <taxon>Bacteria</taxon>
        <taxon>Pseudomonadati</taxon>
        <taxon>Bacteroidota</taxon>
        <taxon>Flavobacteriia</taxon>
        <taxon>Flavobacteriales</taxon>
        <taxon>Flavobacteriaceae</taxon>
        <taxon>Flagellimonas</taxon>
    </lineage>
</organism>
<evidence type="ECO:0000313" key="3">
    <source>
        <dbReference type="Proteomes" id="UP000266691"/>
    </source>
</evidence>
<gene>
    <name evidence="1" type="ORF">D2V05_06270</name>
    <name evidence="2" type="ORF">FQ017_06220</name>
</gene>
<protein>
    <submittedName>
        <fullName evidence="1">Collagen-like protein</fullName>
    </submittedName>
</protein>
<evidence type="ECO:0000313" key="1">
    <source>
        <dbReference type="EMBL" id="RIV45570.1"/>
    </source>
</evidence>
<dbReference type="RefSeq" id="WP_119646819.1">
    <property type="nucleotide sequence ID" value="NZ_QXFI01000017.1"/>
</dbReference>
<keyword evidence="4" id="KW-1185">Reference proteome</keyword>
<accession>A0A3A1NJ10</accession>
<reference evidence="2 4" key="2">
    <citation type="submission" date="2019-07" db="EMBL/GenBank/DDBJ databases">
        <title>Draft genome of two Muricauda strains isolated from deep sea.</title>
        <authorList>
            <person name="Sun C."/>
        </authorList>
    </citation>
    <scope>NUCLEOTIDE SEQUENCE [LARGE SCALE GENOMIC DNA]</scope>
    <source>
        <strain evidence="2 4">72</strain>
    </source>
</reference>